<dbReference type="InterPro" id="IPR029063">
    <property type="entry name" value="SAM-dependent_MTases_sf"/>
</dbReference>
<dbReference type="InterPro" id="IPR002052">
    <property type="entry name" value="DNA_methylase_N6_adenine_CS"/>
</dbReference>
<accession>A0A0N0BMN6</accession>
<dbReference type="Proteomes" id="UP000037729">
    <property type="component" value="Unassembled WGS sequence"/>
</dbReference>
<organism evidence="2 3">
    <name type="scientific">Haloarcula rubripromontorii</name>
    <dbReference type="NCBI Taxonomy" id="1705562"/>
    <lineage>
        <taxon>Archaea</taxon>
        <taxon>Methanobacteriati</taxon>
        <taxon>Methanobacteriota</taxon>
        <taxon>Stenosarchaea group</taxon>
        <taxon>Halobacteria</taxon>
        <taxon>Halobacteriales</taxon>
        <taxon>Haloarculaceae</taxon>
        <taxon>Haloarcula</taxon>
    </lineage>
</organism>
<dbReference type="GO" id="GO:0032259">
    <property type="term" value="P:methylation"/>
    <property type="evidence" value="ECO:0007669"/>
    <property type="project" value="UniProtKB-KW"/>
</dbReference>
<dbReference type="GO" id="GO:0003676">
    <property type="term" value="F:nucleic acid binding"/>
    <property type="evidence" value="ECO:0007669"/>
    <property type="project" value="InterPro"/>
</dbReference>
<dbReference type="OrthoDB" id="93530at2157"/>
<gene>
    <name evidence="2" type="ORF">AMS69_19460</name>
</gene>
<dbReference type="STRING" id="1705562.AMS69_19460"/>
<dbReference type="Gene3D" id="3.40.50.150">
    <property type="entry name" value="Vaccinia Virus protein VP39"/>
    <property type="match status" value="2"/>
</dbReference>
<dbReference type="AlphaFoldDB" id="A0A0N0BMN6"/>
<dbReference type="PATRIC" id="fig|1705562.3.peg.3660"/>
<dbReference type="SUPFAM" id="SSF53335">
    <property type="entry name" value="S-adenosyl-L-methionine-dependent methyltransferases"/>
    <property type="match status" value="1"/>
</dbReference>
<keyword evidence="2" id="KW-0808">Transferase</keyword>
<proteinExistence type="predicted"/>
<reference evidence="2 3" key="1">
    <citation type="submission" date="2015-08" db="EMBL/GenBank/DDBJ databases">
        <title>Genomes of Isolates from Cabo Rojo, PR.</title>
        <authorList>
            <person name="Sanchez-Nieves R.L."/>
            <person name="Montalvo-Rodriguez R."/>
        </authorList>
    </citation>
    <scope>NUCLEOTIDE SEQUENCE [LARGE SCALE GENOMIC DNA]</scope>
    <source>
        <strain evidence="2 3">SL3</strain>
    </source>
</reference>
<evidence type="ECO:0000259" key="1">
    <source>
        <dbReference type="Pfam" id="PF06634"/>
    </source>
</evidence>
<sequence length="894" mass="102828">MSQEPHQTSDRRELPIERGFPIERVNEIADKESRAKQWYRPVYTMHKWWARRLGCVFRAISLYSLLDDPKKAQIYESNQENESLSEFTNSELDIQNLINQVDLEDPESLWKLFPKDVRIKDKKVLDPFMGGGTSLVEASRFGADVVGNDLNPVAWFVSKKELDAGVTDIEVLKQAFDKLEDSVADEIQEYYKTECPNDDHLADVMYYFWVKELDCVSCGDTVSLFNDYRVGKGRYEHDDKYHVLCPKCESVILVDDWREECTCDAVVGKTGKKCGHEFVPEEGTSGGGDYTCNSCGQKYGILDAIQEQGGFNSRLYGLEYHCPTCDQNNLNKGQIKSYKQVEDFDIRLLEEARNEWSEKEGLQEYVPTEEIPLGIKTDSSKFEGNITGGHNVLRQGFSDWTDMFNERQLLSLSKLFREIDSYENQNVKEFLLLTASNILRTNNMMVGYDYSRNGIVNLYKSNSFDPPQKPCEGNVWGAEYGRGTFESIRDMVIRGVEYARNPTERYIKDGDTHETAPMEYSVGQSASVRCGDMRTLDQENEFDAVITDPPYYDNVIYSELSDFFYVWQKIVLHEDYEHFEPERTPRTESIVANPAVQKGAQEFEDEIRQAFNKIHTSLKSNGVLTFTYHHSDSESWGELLSALCDVGFEVTATYPISADENKFFEGEAVSFDIIVVARPATDRESVSWNSLRRDIYRTARRTRKQLEENRDLSRGDIGVMEMGACFREYSKHHGKVQRDGDIMSAKEVVQEIYGIIQEASDIGVEDVFIDLLDTANVSYDDVNKLSRGTNANPEDLKEMRLYNQDDGFELGTWDNEKRQAYIQERVNGDSDDHLSNLDKLQFLRYRYEKGQAVQNYVEKWDVDDDMRELAGRLADVTGDDTYTRVLGDRDITSY</sequence>
<name>A0A0N0BMN6_9EURY</name>
<keyword evidence="3" id="KW-1185">Reference proteome</keyword>
<dbReference type="PROSITE" id="PS00092">
    <property type="entry name" value="N6_MTASE"/>
    <property type="match status" value="1"/>
</dbReference>
<protein>
    <submittedName>
        <fullName evidence="2">DNA methyltransferase</fullName>
    </submittedName>
</protein>
<dbReference type="Pfam" id="PF06634">
    <property type="entry name" value="DUF1156"/>
    <property type="match status" value="1"/>
</dbReference>
<dbReference type="GO" id="GO:0008168">
    <property type="term" value="F:methyltransferase activity"/>
    <property type="evidence" value="ECO:0007669"/>
    <property type="project" value="UniProtKB-KW"/>
</dbReference>
<dbReference type="RefSeq" id="WP_053969684.1">
    <property type="nucleotide sequence ID" value="NZ_LIUF01000015.1"/>
</dbReference>
<dbReference type="InterPro" id="IPR009537">
    <property type="entry name" value="DUF1156"/>
</dbReference>
<comment type="caution">
    <text evidence="2">The sequence shown here is derived from an EMBL/GenBank/DDBJ whole genome shotgun (WGS) entry which is preliminary data.</text>
</comment>
<evidence type="ECO:0000313" key="2">
    <source>
        <dbReference type="EMBL" id="KOX91304.1"/>
    </source>
</evidence>
<dbReference type="EMBL" id="LIUF01000015">
    <property type="protein sequence ID" value="KOX91304.1"/>
    <property type="molecule type" value="Genomic_DNA"/>
</dbReference>
<feature type="domain" description="DUF1156" evidence="1">
    <location>
        <begin position="20"/>
        <end position="86"/>
    </location>
</feature>
<evidence type="ECO:0000313" key="3">
    <source>
        <dbReference type="Proteomes" id="UP000037729"/>
    </source>
</evidence>
<keyword evidence="2" id="KW-0489">Methyltransferase</keyword>